<protein>
    <recommendedName>
        <fullName evidence="4">Polyphosphate kinase-2-related domain-containing protein</fullName>
    </recommendedName>
</protein>
<dbReference type="KEGG" id="htq:FRZ44_06060"/>
<dbReference type="Gene3D" id="3.40.50.300">
    <property type="entry name" value="P-loop containing nucleotide triphosphate hydrolases"/>
    <property type="match status" value="1"/>
</dbReference>
<evidence type="ECO:0000259" key="4">
    <source>
        <dbReference type="Pfam" id="PF03976"/>
    </source>
</evidence>
<gene>
    <name evidence="5" type="ORF">FRZ44_06060</name>
</gene>
<feature type="domain" description="Polyphosphate kinase-2-related" evidence="4">
    <location>
        <begin position="17"/>
        <end position="232"/>
    </location>
</feature>
<evidence type="ECO:0000313" key="5">
    <source>
        <dbReference type="EMBL" id="QEX15323.1"/>
    </source>
</evidence>
<evidence type="ECO:0000256" key="3">
    <source>
        <dbReference type="ARBA" id="ARBA00022777"/>
    </source>
</evidence>
<evidence type="ECO:0000313" key="6">
    <source>
        <dbReference type="Proteomes" id="UP000326202"/>
    </source>
</evidence>
<evidence type="ECO:0000256" key="2">
    <source>
        <dbReference type="ARBA" id="ARBA00022679"/>
    </source>
</evidence>
<dbReference type="AlphaFoldDB" id="A0A5J6MD45"/>
<dbReference type="InterPro" id="IPR027417">
    <property type="entry name" value="P-loop_NTPase"/>
</dbReference>
<dbReference type="SUPFAM" id="SSF52540">
    <property type="entry name" value="P-loop containing nucleoside triphosphate hydrolases"/>
    <property type="match status" value="1"/>
</dbReference>
<proteinExistence type="inferred from homology"/>
<dbReference type="EMBL" id="CP042906">
    <property type="protein sequence ID" value="QEX15323.1"/>
    <property type="molecule type" value="Genomic_DNA"/>
</dbReference>
<keyword evidence="6" id="KW-1185">Reference proteome</keyword>
<comment type="similarity">
    <text evidence="1">Belongs to the polyphosphate kinase 2 (PPK2) family. Class I subfamily.</text>
</comment>
<dbReference type="InterPro" id="IPR022488">
    <property type="entry name" value="PPK2-related"/>
</dbReference>
<dbReference type="Proteomes" id="UP000326202">
    <property type="component" value="Chromosome"/>
</dbReference>
<dbReference type="OrthoDB" id="9775224at2"/>
<sequence>MPIPDLAKADLSRKLPDEETYDDKLKAVQTTLLQIQQAYLRQGRRGIVVLEGADAAGKGSLVRRLSARLDPRYCYIWPIAAPNAIEQNEHYLERFWRRMPDHGELAVFDRSWYGRVRVERVEKLIEPPVWKRAYREIVEFERMLVDDGIRVIKIFLHISPEEQLRRFEERMETSYKRWKLTPDDLRNRSRWDAYIAATGEMFEKTSSRHAPWNLVASDFKWWARIRGLEIIAKGLGDGIDLKPPPCDPELARAIRKMVRKAKKGRRALKP</sequence>
<keyword evidence="2" id="KW-0808">Transferase</keyword>
<reference evidence="5 6" key="1">
    <citation type="submission" date="2019-08" db="EMBL/GenBank/DDBJ databases">
        <title>Hyperibacter terrae gen. nov., sp. nov. and Hyperibacter viscosus sp. nov., two new members in the family Rhodospirillaceae isolated from the rhizosphere of Hypericum perforatum.</title>
        <authorList>
            <person name="Noviana Z."/>
        </authorList>
    </citation>
    <scope>NUCLEOTIDE SEQUENCE [LARGE SCALE GENOMIC DNA]</scope>
    <source>
        <strain evidence="5 6">R5913</strain>
    </source>
</reference>
<dbReference type="PANTHER" id="PTHR34383">
    <property type="entry name" value="POLYPHOSPHATE:AMP PHOSPHOTRANSFERASE-RELATED"/>
    <property type="match status" value="1"/>
</dbReference>
<dbReference type="PIRSF" id="PIRSF028756">
    <property type="entry name" value="PPK2_prd"/>
    <property type="match status" value="1"/>
</dbReference>
<dbReference type="RefSeq" id="WP_151175786.1">
    <property type="nucleotide sequence ID" value="NZ_CP042906.1"/>
</dbReference>
<dbReference type="PANTHER" id="PTHR34383:SF3">
    <property type="entry name" value="POLYPHOSPHATE:AMP PHOSPHOTRANSFERASE"/>
    <property type="match status" value="1"/>
</dbReference>
<name>A0A5J6MD45_9PROT</name>
<dbReference type="Pfam" id="PF03976">
    <property type="entry name" value="PPK2"/>
    <property type="match status" value="1"/>
</dbReference>
<organism evidence="5 6">
    <name type="scientific">Hypericibacter terrae</name>
    <dbReference type="NCBI Taxonomy" id="2602015"/>
    <lineage>
        <taxon>Bacteria</taxon>
        <taxon>Pseudomonadati</taxon>
        <taxon>Pseudomonadota</taxon>
        <taxon>Alphaproteobacteria</taxon>
        <taxon>Rhodospirillales</taxon>
        <taxon>Dongiaceae</taxon>
        <taxon>Hypericibacter</taxon>
    </lineage>
</organism>
<keyword evidence="3" id="KW-0418">Kinase</keyword>
<dbReference type="GO" id="GO:0008976">
    <property type="term" value="F:polyphosphate kinase activity"/>
    <property type="evidence" value="ECO:0007669"/>
    <property type="project" value="InterPro"/>
</dbReference>
<dbReference type="InterPro" id="IPR016898">
    <property type="entry name" value="Polyphosphate_phosphotransfera"/>
</dbReference>
<accession>A0A5J6MD45</accession>
<evidence type="ECO:0000256" key="1">
    <source>
        <dbReference type="ARBA" id="ARBA00009924"/>
    </source>
</evidence>